<feature type="region of interest" description="Disordered" evidence="1">
    <location>
        <begin position="1"/>
        <end position="78"/>
    </location>
</feature>
<evidence type="ECO:0000313" key="2">
    <source>
        <dbReference type="EMBL" id="VDL97242.1"/>
    </source>
</evidence>
<gene>
    <name evidence="2" type="ORF">SSLN_LOCUS10857</name>
</gene>
<name>A0A183T309_SCHSO</name>
<reference evidence="2 3" key="2">
    <citation type="submission" date="2018-11" db="EMBL/GenBank/DDBJ databases">
        <authorList>
            <consortium name="Pathogen Informatics"/>
        </authorList>
    </citation>
    <scope>NUCLEOTIDE SEQUENCE [LARGE SCALE GENOMIC DNA]</scope>
    <source>
        <strain evidence="2 3">NST_G2</strain>
    </source>
</reference>
<evidence type="ECO:0000256" key="1">
    <source>
        <dbReference type="SAM" id="MobiDB-lite"/>
    </source>
</evidence>
<evidence type="ECO:0000313" key="3">
    <source>
        <dbReference type="Proteomes" id="UP000275846"/>
    </source>
</evidence>
<keyword evidence="3" id="KW-1185">Reference proteome</keyword>
<dbReference type="AlphaFoldDB" id="A0A183T309"/>
<dbReference type="WBParaSite" id="SSLN_0001128001-mRNA-1">
    <property type="protein sequence ID" value="SSLN_0001128001-mRNA-1"/>
    <property type="gene ID" value="SSLN_0001128001"/>
</dbReference>
<reference evidence="4" key="1">
    <citation type="submission" date="2016-06" db="UniProtKB">
        <authorList>
            <consortium name="WormBaseParasite"/>
        </authorList>
    </citation>
    <scope>IDENTIFICATION</scope>
</reference>
<accession>A0A183T309</accession>
<proteinExistence type="predicted"/>
<dbReference type="Proteomes" id="UP000275846">
    <property type="component" value="Unassembled WGS sequence"/>
</dbReference>
<evidence type="ECO:0000313" key="4">
    <source>
        <dbReference type="WBParaSite" id="SSLN_0001128001-mRNA-1"/>
    </source>
</evidence>
<protein>
    <submittedName>
        <fullName evidence="2 4">Uncharacterized protein</fullName>
    </submittedName>
</protein>
<organism evidence="4">
    <name type="scientific">Schistocephalus solidus</name>
    <name type="common">Tapeworm</name>
    <dbReference type="NCBI Taxonomy" id="70667"/>
    <lineage>
        <taxon>Eukaryota</taxon>
        <taxon>Metazoa</taxon>
        <taxon>Spiralia</taxon>
        <taxon>Lophotrochozoa</taxon>
        <taxon>Platyhelminthes</taxon>
        <taxon>Cestoda</taxon>
        <taxon>Eucestoda</taxon>
        <taxon>Diphyllobothriidea</taxon>
        <taxon>Diphyllobothriidae</taxon>
        <taxon>Schistocephalus</taxon>
    </lineage>
</organism>
<sequence>MFGFGSLNDGSVNGRGHYNEQKRNSARRAPPAPTSAQSCQAASRKSSVVKEIERIQQNREKRGAVKRAAREQPDFDRSNPSFQFLMIIRK</sequence>
<feature type="compositionally biased region" description="Basic and acidic residues" evidence="1">
    <location>
        <begin position="48"/>
        <end position="77"/>
    </location>
</feature>
<dbReference type="EMBL" id="UYSU01036129">
    <property type="protein sequence ID" value="VDL97242.1"/>
    <property type="molecule type" value="Genomic_DNA"/>
</dbReference>
<dbReference type="STRING" id="70667.A0A183T309"/>